<evidence type="ECO:0000313" key="2">
    <source>
        <dbReference type="Proteomes" id="UP000023152"/>
    </source>
</evidence>
<dbReference type="InterPro" id="IPR027417">
    <property type="entry name" value="P-loop_NTPase"/>
</dbReference>
<comment type="caution">
    <text evidence="1">The sequence shown here is derived from an EMBL/GenBank/DDBJ whole genome shotgun (WGS) entry which is preliminary data.</text>
</comment>
<evidence type="ECO:0000313" key="1">
    <source>
        <dbReference type="EMBL" id="ETO05940.1"/>
    </source>
</evidence>
<keyword evidence="2" id="KW-1185">Reference proteome</keyword>
<dbReference type="GO" id="GO:0003746">
    <property type="term" value="F:translation elongation factor activity"/>
    <property type="evidence" value="ECO:0007669"/>
    <property type="project" value="UniProtKB-KW"/>
</dbReference>
<dbReference type="Gene3D" id="3.40.50.300">
    <property type="entry name" value="P-loop containing nucleotide triphosphate hydrolases"/>
    <property type="match status" value="1"/>
</dbReference>
<dbReference type="OrthoDB" id="342024at2759"/>
<keyword evidence="1" id="KW-0251">Elongation factor</keyword>
<reference evidence="1 2" key="1">
    <citation type="journal article" date="2013" name="Curr. Biol.">
        <title>The Genome of the Foraminiferan Reticulomyxa filosa.</title>
        <authorList>
            <person name="Glockner G."/>
            <person name="Hulsmann N."/>
            <person name="Schleicher M."/>
            <person name="Noegel A.A."/>
            <person name="Eichinger L."/>
            <person name="Gallinger C."/>
            <person name="Pawlowski J."/>
            <person name="Sierra R."/>
            <person name="Euteneuer U."/>
            <person name="Pillet L."/>
            <person name="Moustafa A."/>
            <person name="Platzer M."/>
            <person name="Groth M."/>
            <person name="Szafranski K."/>
            <person name="Schliwa M."/>
        </authorList>
    </citation>
    <scope>NUCLEOTIDE SEQUENCE [LARGE SCALE GENOMIC DNA]</scope>
</reference>
<dbReference type="EMBL" id="ASPP01027645">
    <property type="protein sequence ID" value="ETO05940.1"/>
    <property type="molecule type" value="Genomic_DNA"/>
</dbReference>
<dbReference type="Proteomes" id="UP000023152">
    <property type="component" value="Unassembled WGS sequence"/>
</dbReference>
<keyword evidence="1" id="KW-0648">Protein biosynthesis</keyword>
<dbReference type="AlphaFoldDB" id="X6LYZ6"/>
<dbReference type="SUPFAM" id="SSF52540">
    <property type="entry name" value="P-loop containing nucleoside triphosphate hydrolases"/>
    <property type="match status" value="1"/>
</dbReference>
<gene>
    <name evidence="1" type="ORF">RFI_31456</name>
</gene>
<name>X6LYZ6_RETFI</name>
<dbReference type="Gene3D" id="3.90.640.10">
    <property type="entry name" value="Actin, Chain A, domain 4"/>
    <property type="match status" value="1"/>
</dbReference>
<protein>
    <submittedName>
        <fullName evidence="1">Translation elongation factor EF-1alpha/Tu</fullName>
    </submittedName>
</protein>
<organism evidence="1 2">
    <name type="scientific">Reticulomyxa filosa</name>
    <dbReference type="NCBI Taxonomy" id="46433"/>
    <lineage>
        <taxon>Eukaryota</taxon>
        <taxon>Sar</taxon>
        <taxon>Rhizaria</taxon>
        <taxon>Retaria</taxon>
        <taxon>Foraminifera</taxon>
        <taxon>Monothalamids</taxon>
        <taxon>Reticulomyxidae</taxon>
        <taxon>Reticulomyxa</taxon>
    </lineage>
</organism>
<accession>X6LYZ6</accession>
<sequence length="223" mass="25664">MLFKFFYAGFFNASFLTTNNKASVTFAHRKQKSKSIRSKSWKQIQNGTKNHNSTIEPTVKKDQIIGWQVCGPRSRARDWTIGKILMKKRYSFASTAEKETLLDVYKKLHVNYELLDGQIITVGAERVKCLEIVFKLNFTRFETLIAKGSNKKREIQEQIRQHARLCYLFGIEQVIACVSKMDCPSINYAQDRFEEIKSTSCIYNIKGLDDVATGRIEQGTITP</sequence>
<proteinExistence type="predicted"/>